<organism evidence="2 3">
    <name type="scientific">Actinopolyspora alba</name>
    <dbReference type="NCBI Taxonomy" id="673379"/>
    <lineage>
        <taxon>Bacteria</taxon>
        <taxon>Bacillati</taxon>
        <taxon>Actinomycetota</taxon>
        <taxon>Actinomycetes</taxon>
        <taxon>Actinopolysporales</taxon>
        <taxon>Actinopolysporaceae</taxon>
        <taxon>Actinopolyspora</taxon>
        <taxon>Actinopolyspora alba group</taxon>
    </lineage>
</organism>
<dbReference type="InterPro" id="IPR000836">
    <property type="entry name" value="PRTase_dom"/>
</dbReference>
<dbReference type="InterPro" id="IPR051910">
    <property type="entry name" value="ComF/GntX_DNA_util-trans"/>
</dbReference>
<comment type="similarity">
    <text evidence="1">Belongs to the ComF/GntX family.</text>
</comment>
<dbReference type="PANTHER" id="PTHR47505">
    <property type="entry name" value="DNA UTILIZATION PROTEIN YHGH"/>
    <property type="match status" value="1"/>
</dbReference>
<dbReference type="Gene3D" id="3.40.50.2020">
    <property type="match status" value="1"/>
</dbReference>
<protein>
    <submittedName>
        <fullName evidence="2">Predicted amidophosphoribosyltransferases</fullName>
    </submittedName>
</protein>
<dbReference type="SUPFAM" id="SSF53271">
    <property type="entry name" value="PRTase-like"/>
    <property type="match status" value="1"/>
</dbReference>
<keyword evidence="2" id="KW-0808">Transferase</keyword>
<dbReference type="EMBL" id="FOMZ01000010">
    <property type="protein sequence ID" value="SFE25276.1"/>
    <property type="molecule type" value="Genomic_DNA"/>
</dbReference>
<dbReference type="InterPro" id="IPR029057">
    <property type="entry name" value="PRTase-like"/>
</dbReference>
<dbReference type="GO" id="GO:0016757">
    <property type="term" value="F:glycosyltransferase activity"/>
    <property type="evidence" value="ECO:0007669"/>
    <property type="project" value="UniProtKB-KW"/>
</dbReference>
<name>A0A1I1Z0D8_9ACTN</name>
<dbReference type="Proteomes" id="UP000198716">
    <property type="component" value="Unassembled WGS sequence"/>
</dbReference>
<keyword evidence="2" id="KW-0328">Glycosyltransferase</keyword>
<accession>A0A1I1Z0D8</accession>
<evidence type="ECO:0000313" key="3">
    <source>
        <dbReference type="Proteomes" id="UP000198716"/>
    </source>
</evidence>
<proteinExistence type="inferred from homology"/>
<gene>
    <name evidence="2" type="ORF">SAMN04487819_1105</name>
</gene>
<dbReference type="CDD" id="cd06223">
    <property type="entry name" value="PRTases_typeI"/>
    <property type="match status" value="1"/>
</dbReference>
<sequence>MAGRPAPAHARVNLVGVSFDRYSRSVVPSGLVDLLLPLRCAGCGLAGAVLCAECHSWFHEPRVIRPPALVREPPIHALARYRGRVRTTLLAYKEGGRRDLERPLGEHVATAVRAVLAASGSITETDSPRLVPAPSRDAAVRRRGRAHLARLTHRAERRLPGVRTADCLRLSPRVRDSVGLNSGRRFENLRGGVLSRPGRLPPPGTPVLLLDDVLTTGATVLNCLRALSEAGLPVVAVLVLASACRES</sequence>
<reference evidence="3" key="1">
    <citation type="submission" date="2016-10" db="EMBL/GenBank/DDBJ databases">
        <authorList>
            <person name="Varghese N."/>
            <person name="Submissions S."/>
        </authorList>
    </citation>
    <scope>NUCLEOTIDE SEQUENCE [LARGE SCALE GENOMIC DNA]</scope>
    <source>
        <strain evidence="3">DSM 45004</strain>
    </source>
</reference>
<keyword evidence="3" id="KW-1185">Reference proteome</keyword>
<evidence type="ECO:0000256" key="1">
    <source>
        <dbReference type="ARBA" id="ARBA00008007"/>
    </source>
</evidence>
<dbReference type="PANTHER" id="PTHR47505:SF1">
    <property type="entry name" value="DNA UTILIZATION PROTEIN YHGH"/>
    <property type="match status" value="1"/>
</dbReference>
<dbReference type="AlphaFoldDB" id="A0A1I1Z0D8"/>
<evidence type="ECO:0000313" key="2">
    <source>
        <dbReference type="EMBL" id="SFE25276.1"/>
    </source>
</evidence>